<dbReference type="SUPFAM" id="SSF52047">
    <property type="entry name" value="RNI-like"/>
    <property type="match status" value="1"/>
</dbReference>
<dbReference type="InterPro" id="IPR053781">
    <property type="entry name" value="F-box_AtFBL13-like"/>
</dbReference>
<dbReference type="EMBL" id="JAUHHV010000005">
    <property type="protein sequence ID" value="KAK1425579.1"/>
    <property type="molecule type" value="Genomic_DNA"/>
</dbReference>
<gene>
    <name evidence="3" type="ORF">QVD17_20933</name>
</gene>
<keyword evidence="1" id="KW-0472">Membrane</keyword>
<dbReference type="InterPro" id="IPR001810">
    <property type="entry name" value="F-box_dom"/>
</dbReference>
<evidence type="ECO:0000313" key="3">
    <source>
        <dbReference type="EMBL" id="KAK1425579.1"/>
    </source>
</evidence>
<sequence length="337" mass="38575">MKPQCLNLDKISTLPEHIIEYILTLMPIRDAFRTSILSKRWRYCWRTMPKLVFTDDMVTVPSSCRCGPCGQLNKYKLLDAIDHVLSLHNGRTQLEFNCIISEHVTVSEIDKIIINYLANGNNVTEMTFIQDVICKLPVSFYSLEDLESIYFQRCEIELPSNFNGFSRLTSLTFVSVEVSAPMLQQFLSKCLLIEDIYLNGFQTVIDFAPEGTKFTFVDLLQYVPLIKGLFVSKYYMKYLSAGGMPRTLPNSLVYLECLFLDVCLMEQNEISAALCLIKSSPTLEQISILVYMLLLIVAALCNLADIFTCFLIRCVIMRSCLFDQLRPNFLILKATQI</sequence>
<dbReference type="InterPro" id="IPR036047">
    <property type="entry name" value="F-box-like_dom_sf"/>
</dbReference>
<comment type="caution">
    <text evidence="3">The sequence shown here is derived from an EMBL/GenBank/DDBJ whole genome shotgun (WGS) entry which is preliminary data.</text>
</comment>
<dbReference type="SMART" id="SM00256">
    <property type="entry name" value="FBOX"/>
    <property type="match status" value="1"/>
</dbReference>
<evidence type="ECO:0000313" key="4">
    <source>
        <dbReference type="Proteomes" id="UP001229421"/>
    </source>
</evidence>
<dbReference type="PROSITE" id="PS50181">
    <property type="entry name" value="FBOX"/>
    <property type="match status" value="1"/>
</dbReference>
<keyword evidence="1" id="KW-0812">Transmembrane</keyword>
<dbReference type="SUPFAM" id="SSF81383">
    <property type="entry name" value="F-box domain"/>
    <property type="match status" value="1"/>
</dbReference>
<dbReference type="PANTHER" id="PTHR31639">
    <property type="entry name" value="F-BOX PROTEIN-LIKE"/>
    <property type="match status" value="1"/>
</dbReference>
<dbReference type="PANTHER" id="PTHR31639:SF315">
    <property type="entry name" value="LEUCINE-RICH REPEAT DOMAIN SUPERFAMILY, F-BOX-LIKE DOMAIN SUPERFAMILY"/>
    <property type="match status" value="1"/>
</dbReference>
<dbReference type="Proteomes" id="UP001229421">
    <property type="component" value="Unassembled WGS sequence"/>
</dbReference>
<dbReference type="Pfam" id="PF00646">
    <property type="entry name" value="F-box"/>
    <property type="match status" value="1"/>
</dbReference>
<evidence type="ECO:0000256" key="1">
    <source>
        <dbReference type="SAM" id="Phobius"/>
    </source>
</evidence>
<dbReference type="Gene3D" id="1.20.1280.50">
    <property type="match status" value="1"/>
</dbReference>
<reference evidence="3" key="1">
    <citation type="journal article" date="2023" name="bioRxiv">
        <title>Improved chromosome-level genome assembly for marigold (Tagetes erecta).</title>
        <authorList>
            <person name="Jiang F."/>
            <person name="Yuan L."/>
            <person name="Wang S."/>
            <person name="Wang H."/>
            <person name="Xu D."/>
            <person name="Wang A."/>
            <person name="Fan W."/>
        </authorList>
    </citation>
    <scope>NUCLEOTIDE SEQUENCE</scope>
    <source>
        <strain evidence="3">WSJ</strain>
        <tissue evidence="3">Leaf</tissue>
    </source>
</reference>
<feature type="domain" description="F-box" evidence="2">
    <location>
        <begin position="8"/>
        <end position="42"/>
    </location>
</feature>
<keyword evidence="4" id="KW-1185">Reference proteome</keyword>
<name>A0AAD8KM54_TARER</name>
<evidence type="ECO:0000259" key="2">
    <source>
        <dbReference type="PROSITE" id="PS50181"/>
    </source>
</evidence>
<accession>A0AAD8KM54</accession>
<organism evidence="3 4">
    <name type="scientific">Tagetes erecta</name>
    <name type="common">African marigold</name>
    <dbReference type="NCBI Taxonomy" id="13708"/>
    <lineage>
        <taxon>Eukaryota</taxon>
        <taxon>Viridiplantae</taxon>
        <taxon>Streptophyta</taxon>
        <taxon>Embryophyta</taxon>
        <taxon>Tracheophyta</taxon>
        <taxon>Spermatophyta</taxon>
        <taxon>Magnoliopsida</taxon>
        <taxon>eudicotyledons</taxon>
        <taxon>Gunneridae</taxon>
        <taxon>Pentapetalae</taxon>
        <taxon>asterids</taxon>
        <taxon>campanulids</taxon>
        <taxon>Asterales</taxon>
        <taxon>Asteraceae</taxon>
        <taxon>Asteroideae</taxon>
        <taxon>Heliantheae alliance</taxon>
        <taxon>Tageteae</taxon>
        <taxon>Tagetes</taxon>
    </lineage>
</organism>
<keyword evidence="1" id="KW-1133">Transmembrane helix</keyword>
<protein>
    <recommendedName>
        <fullName evidence="2">F-box domain-containing protein</fullName>
    </recommendedName>
</protein>
<proteinExistence type="predicted"/>
<dbReference type="AlphaFoldDB" id="A0AAD8KM54"/>
<dbReference type="CDD" id="cd22160">
    <property type="entry name" value="F-box_AtFBL13-like"/>
    <property type="match status" value="1"/>
</dbReference>
<feature type="transmembrane region" description="Helical" evidence="1">
    <location>
        <begin position="288"/>
        <end position="316"/>
    </location>
</feature>